<dbReference type="Proteomes" id="UP001156666">
    <property type="component" value="Unassembled WGS sequence"/>
</dbReference>
<name>A0AA37WCV6_9BACT</name>
<comment type="caution">
    <text evidence="3">The sequence shown here is derived from an EMBL/GenBank/DDBJ whole genome shotgun (WGS) entry which is preliminary data.</text>
</comment>
<keyword evidence="1" id="KW-0732">Signal</keyword>
<dbReference type="AlphaFoldDB" id="A0AA37WCV6"/>
<dbReference type="InterPro" id="IPR006124">
    <property type="entry name" value="Metalloenzyme"/>
</dbReference>
<reference evidence="3" key="2">
    <citation type="submission" date="2023-01" db="EMBL/GenBank/DDBJ databases">
        <title>Draft genome sequence of Portibacter lacus strain NBRC 108769.</title>
        <authorList>
            <person name="Sun Q."/>
            <person name="Mori K."/>
        </authorList>
    </citation>
    <scope>NUCLEOTIDE SEQUENCE</scope>
    <source>
        <strain evidence="3">NBRC 108769</strain>
    </source>
</reference>
<dbReference type="Pfam" id="PF01676">
    <property type="entry name" value="Metalloenzyme"/>
    <property type="match status" value="1"/>
</dbReference>
<keyword evidence="4" id="KW-1185">Reference proteome</keyword>
<dbReference type="SUPFAM" id="SSF53649">
    <property type="entry name" value="Alkaline phosphatase-like"/>
    <property type="match status" value="1"/>
</dbReference>
<feature type="chain" id="PRO_5041379014" description="Metalloenzyme domain-containing protein" evidence="1">
    <location>
        <begin position="19"/>
        <end position="360"/>
    </location>
</feature>
<evidence type="ECO:0000259" key="2">
    <source>
        <dbReference type="Pfam" id="PF01676"/>
    </source>
</evidence>
<dbReference type="Gene3D" id="3.40.720.10">
    <property type="entry name" value="Alkaline Phosphatase, subunit A"/>
    <property type="match status" value="1"/>
</dbReference>
<dbReference type="EMBL" id="BSOH01000007">
    <property type="protein sequence ID" value="GLR16991.1"/>
    <property type="molecule type" value="Genomic_DNA"/>
</dbReference>
<dbReference type="InterPro" id="IPR017850">
    <property type="entry name" value="Alkaline_phosphatase_core_sf"/>
</dbReference>
<proteinExistence type="predicted"/>
<feature type="domain" description="Metalloenzyme" evidence="2">
    <location>
        <begin position="189"/>
        <end position="341"/>
    </location>
</feature>
<reference evidence="3" key="1">
    <citation type="journal article" date="2014" name="Int. J. Syst. Evol. Microbiol.">
        <title>Complete genome sequence of Corynebacterium casei LMG S-19264T (=DSM 44701T), isolated from a smear-ripened cheese.</title>
        <authorList>
            <consortium name="US DOE Joint Genome Institute (JGI-PGF)"/>
            <person name="Walter F."/>
            <person name="Albersmeier A."/>
            <person name="Kalinowski J."/>
            <person name="Ruckert C."/>
        </authorList>
    </citation>
    <scope>NUCLEOTIDE SEQUENCE</scope>
    <source>
        <strain evidence="3">NBRC 108769</strain>
    </source>
</reference>
<accession>A0AA37WCV6</accession>
<feature type="signal peptide" evidence="1">
    <location>
        <begin position="1"/>
        <end position="18"/>
    </location>
</feature>
<organism evidence="3 4">
    <name type="scientific">Portibacter lacus</name>
    <dbReference type="NCBI Taxonomy" id="1099794"/>
    <lineage>
        <taxon>Bacteria</taxon>
        <taxon>Pseudomonadati</taxon>
        <taxon>Bacteroidota</taxon>
        <taxon>Saprospiria</taxon>
        <taxon>Saprospirales</taxon>
        <taxon>Haliscomenobacteraceae</taxon>
        <taxon>Portibacter</taxon>
    </lineage>
</organism>
<evidence type="ECO:0000256" key="1">
    <source>
        <dbReference type="SAM" id="SignalP"/>
    </source>
</evidence>
<gene>
    <name evidence="3" type="ORF">GCM10007940_16060</name>
</gene>
<evidence type="ECO:0000313" key="3">
    <source>
        <dbReference type="EMBL" id="GLR16991.1"/>
    </source>
</evidence>
<dbReference type="GO" id="GO:0003824">
    <property type="term" value="F:catalytic activity"/>
    <property type="evidence" value="ECO:0007669"/>
    <property type="project" value="InterPro"/>
</dbReference>
<evidence type="ECO:0000313" key="4">
    <source>
        <dbReference type="Proteomes" id="UP001156666"/>
    </source>
</evidence>
<sequence>MKNFFITLLIFTSFSLFAQNDNNVILISLDGLRWQELFGGAADSMILNKNLTHNSNVIDKYQAEDKETARKLLMPWFWSEIATKGQIYGNRWEGNNMNCTNRQWFSYPGYNEILTGYSDPEINSNAKKYNPNKTVLEWVNEQDGFQGKVAAFCSWDVFPYIINDKRSGIYVNAGFQKAEHDELSEKEIFLNKLQTEIPSPWGTVRLDAFTHHYMMEYVKKNHPRLVYISYGETDDFAHDGRYDHYLNSAHQTDQWIKEIWEYVQSDPHYKDNTTLVITTDHGRGHSPMTEWKSHGTIYKGSDQIWAAAIGPNVKAIGEVKSEGQLYQNQIAKTVATFLGLDYKGDRYEEGKAIESMVTNK</sequence>
<protein>
    <recommendedName>
        <fullName evidence="2">Metalloenzyme domain-containing protein</fullName>
    </recommendedName>
</protein>
<dbReference type="GO" id="GO:0046872">
    <property type="term" value="F:metal ion binding"/>
    <property type="evidence" value="ECO:0007669"/>
    <property type="project" value="InterPro"/>
</dbReference>
<dbReference type="RefSeq" id="WP_235290830.1">
    <property type="nucleotide sequence ID" value="NZ_BSOH01000007.1"/>
</dbReference>